<dbReference type="SUPFAM" id="SSF47413">
    <property type="entry name" value="lambda repressor-like DNA-binding domains"/>
    <property type="match status" value="1"/>
</dbReference>
<name>A0ABM6HY08_9HYPH</name>
<reference evidence="2 3" key="1">
    <citation type="submission" date="2017-02" db="EMBL/GenBank/DDBJ databases">
        <authorList>
            <person name="Jeong S."/>
        </authorList>
    </citation>
    <scope>NUCLEOTIDE SEQUENCE [LARGE SCALE GENOMIC DNA]</scope>
    <source>
        <strain evidence="2 3">RMAR6-6</strain>
    </source>
</reference>
<organism evidence="2 3">
    <name type="scientific">Roseibium algicola</name>
    <dbReference type="NCBI Taxonomy" id="2857014"/>
    <lineage>
        <taxon>Bacteria</taxon>
        <taxon>Pseudomonadati</taxon>
        <taxon>Pseudomonadota</taxon>
        <taxon>Alphaproteobacteria</taxon>
        <taxon>Hyphomicrobiales</taxon>
        <taxon>Stappiaceae</taxon>
        <taxon>Roseibium</taxon>
    </lineage>
</organism>
<dbReference type="Gene3D" id="2.10.109.10">
    <property type="entry name" value="Umud Fragment, subunit A"/>
    <property type="match status" value="1"/>
</dbReference>
<evidence type="ECO:0000313" key="3">
    <source>
        <dbReference type="Proteomes" id="UP000188174"/>
    </source>
</evidence>
<keyword evidence="3" id="KW-1185">Reference proteome</keyword>
<dbReference type="InterPro" id="IPR001387">
    <property type="entry name" value="Cro/C1-type_HTH"/>
</dbReference>
<dbReference type="CDD" id="cd06529">
    <property type="entry name" value="S24_LexA-like"/>
    <property type="match status" value="1"/>
</dbReference>
<proteinExistence type="predicted"/>
<dbReference type="Proteomes" id="UP000188174">
    <property type="component" value="Chromosome"/>
</dbReference>
<dbReference type="InterPro" id="IPR039418">
    <property type="entry name" value="LexA-like"/>
</dbReference>
<dbReference type="SMART" id="SM00530">
    <property type="entry name" value="HTH_XRE"/>
    <property type="match status" value="1"/>
</dbReference>
<accession>A0ABM6HY08</accession>
<evidence type="ECO:0000259" key="1">
    <source>
        <dbReference type="PROSITE" id="PS50943"/>
    </source>
</evidence>
<evidence type="ECO:0000313" key="2">
    <source>
        <dbReference type="EMBL" id="AQQ02888.1"/>
    </source>
</evidence>
<dbReference type="SUPFAM" id="SSF51306">
    <property type="entry name" value="LexA/Signal peptidase"/>
    <property type="match status" value="1"/>
</dbReference>
<dbReference type="Pfam" id="PF00717">
    <property type="entry name" value="Peptidase_S24"/>
    <property type="match status" value="1"/>
</dbReference>
<protein>
    <recommendedName>
        <fullName evidence="1">HTH cro/C1-type domain-containing protein</fullName>
    </recommendedName>
</protein>
<dbReference type="RefSeq" id="WP_077290505.1">
    <property type="nucleotide sequence ID" value="NZ_CP019630.1"/>
</dbReference>
<dbReference type="EMBL" id="CP019630">
    <property type="protein sequence ID" value="AQQ02888.1"/>
    <property type="molecule type" value="Genomic_DNA"/>
</dbReference>
<dbReference type="CDD" id="cd00093">
    <property type="entry name" value="HTH_XRE"/>
    <property type="match status" value="1"/>
</dbReference>
<dbReference type="Pfam" id="PF01381">
    <property type="entry name" value="HTH_3"/>
    <property type="match status" value="1"/>
</dbReference>
<dbReference type="InterPro" id="IPR036286">
    <property type="entry name" value="LexA/Signal_pep-like_sf"/>
</dbReference>
<dbReference type="PROSITE" id="PS50943">
    <property type="entry name" value="HTH_CROC1"/>
    <property type="match status" value="1"/>
</dbReference>
<dbReference type="Gene3D" id="1.10.260.40">
    <property type="entry name" value="lambda repressor-like DNA-binding domains"/>
    <property type="match status" value="1"/>
</dbReference>
<feature type="domain" description="HTH cro/C1-type" evidence="1">
    <location>
        <begin position="7"/>
        <end position="62"/>
    </location>
</feature>
<sequence length="223" mass="24531">MSWHERIIKRRKLLGYSRAALARAAGVSYDNLNKYERGEVDHPRGDTLAKIANALGTTEGALLFGDLIEMAAIKRNGTTVPICGEVAAGLWMEADLFEGERGARSTVLGDSRYPTELQYLLTIKGESLNRVARDGDLILCLNYAQAGIELQSGDLVVVERTRDGGQTIERTAKRLVQSADGLQLHPESNDPRFQDPIVFNEGDEEVTQVRIVAKALSVLRLLP</sequence>
<dbReference type="InterPro" id="IPR010982">
    <property type="entry name" value="Lambda_DNA-bd_dom_sf"/>
</dbReference>
<gene>
    <name evidence="2" type="ORF">B0E33_04180</name>
</gene>
<dbReference type="InterPro" id="IPR015927">
    <property type="entry name" value="Peptidase_S24_S26A/B/C"/>
</dbReference>